<feature type="transmembrane region" description="Helical" evidence="1">
    <location>
        <begin position="78"/>
        <end position="97"/>
    </location>
</feature>
<evidence type="ECO:0000313" key="3">
    <source>
        <dbReference type="Proteomes" id="UP000774000"/>
    </source>
</evidence>
<dbReference type="PANTHER" id="PTHR42867">
    <property type="entry name" value="MEMBRANE PROTEIN-RELATED"/>
    <property type="match status" value="1"/>
</dbReference>
<keyword evidence="3" id="KW-1185">Reference proteome</keyword>
<keyword evidence="1" id="KW-0472">Membrane</keyword>
<feature type="transmembrane region" description="Helical" evidence="1">
    <location>
        <begin position="109"/>
        <end position="128"/>
    </location>
</feature>
<reference evidence="2" key="1">
    <citation type="submission" date="2021-01" db="EMBL/GenBank/DDBJ databases">
        <title>Genomic Encyclopedia of Type Strains, Phase IV (KMG-IV): sequencing the most valuable type-strain genomes for metagenomic binning, comparative biology and taxonomic classification.</title>
        <authorList>
            <person name="Goeker M."/>
        </authorList>
    </citation>
    <scope>NUCLEOTIDE SEQUENCE</scope>
    <source>
        <strain evidence="2">DSM 23230</strain>
    </source>
</reference>
<dbReference type="Pfam" id="PF07136">
    <property type="entry name" value="DUF1385"/>
    <property type="match status" value="1"/>
</dbReference>
<keyword evidence="1" id="KW-1133">Transmembrane helix</keyword>
<sequence>MKIGGRAYRNGLILFGENYSVKAYYQDGRLTYTVGKNTLQDNKFINTVEKIPILRGIMKLLLSLYYFFKEAAGNPKKFWPILTILGVDIALEFYFIFFPTSSTKVVNSIFFLPPIFYWAALVGLIFLLRNTLLKEIFKFHGAEHKAVNYYQADLDGQINDHSRLARRCGTNLIVIFFILMIILEGFGFGFNFLLETLLLLGVAYELLMIIPDTILQIPYLLQRFTTIEPDEKHLKAAQTALEVLLAYENEEI</sequence>
<keyword evidence="1" id="KW-0812">Transmembrane</keyword>
<comment type="caution">
    <text evidence="2">The sequence shown here is derived from an EMBL/GenBank/DDBJ whole genome shotgun (WGS) entry which is preliminary data.</text>
</comment>
<name>A0A938XPB6_9FIRM</name>
<accession>A0A938XPB6</accession>
<dbReference type="RefSeq" id="WP_204701476.1">
    <property type="nucleotide sequence ID" value="NZ_JAFBDQ010000006.1"/>
</dbReference>
<dbReference type="Proteomes" id="UP000774000">
    <property type="component" value="Unassembled WGS sequence"/>
</dbReference>
<dbReference type="AlphaFoldDB" id="A0A938XPB6"/>
<evidence type="ECO:0000256" key="1">
    <source>
        <dbReference type="SAM" id="Phobius"/>
    </source>
</evidence>
<gene>
    <name evidence="2" type="ORF">JOC47_001559</name>
</gene>
<dbReference type="PANTHER" id="PTHR42867:SF1">
    <property type="entry name" value="MEMBRANE PROTEIN-RELATED"/>
    <property type="match status" value="1"/>
</dbReference>
<feature type="transmembrane region" description="Helical" evidence="1">
    <location>
        <begin position="172"/>
        <end position="190"/>
    </location>
</feature>
<protein>
    <submittedName>
        <fullName evidence="2">Uncharacterized protein YqhQ</fullName>
    </submittedName>
</protein>
<dbReference type="EMBL" id="JAFBDQ010000006">
    <property type="protein sequence ID" value="MBM7556708.1"/>
    <property type="molecule type" value="Genomic_DNA"/>
</dbReference>
<dbReference type="InterPro" id="IPR010787">
    <property type="entry name" value="DUF1385"/>
</dbReference>
<organism evidence="2 3">
    <name type="scientific">Halanaerobacter jeridensis</name>
    <dbReference type="NCBI Taxonomy" id="706427"/>
    <lineage>
        <taxon>Bacteria</taxon>
        <taxon>Bacillati</taxon>
        <taxon>Bacillota</taxon>
        <taxon>Clostridia</taxon>
        <taxon>Halanaerobiales</taxon>
        <taxon>Halobacteroidaceae</taxon>
        <taxon>Halanaerobacter</taxon>
    </lineage>
</organism>
<evidence type="ECO:0000313" key="2">
    <source>
        <dbReference type="EMBL" id="MBM7556708.1"/>
    </source>
</evidence>
<proteinExistence type="predicted"/>